<dbReference type="AlphaFoldDB" id="X1MAL1"/>
<reference evidence="3" key="1">
    <citation type="journal article" date="2014" name="Front. Microbiol.">
        <title>High frequency of phylogenetically diverse reductive dehalogenase-homologous genes in deep subseafloor sedimentary metagenomes.</title>
        <authorList>
            <person name="Kawai M."/>
            <person name="Futagami T."/>
            <person name="Toyoda A."/>
            <person name="Takaki Y."/>
            <person name="Nishi S."/>
            <person name="Hori S."/>
            <person name="Arai W."/>
            <person name="Tsubouchi T."/>
            <person name="Morono Y."/>
            <person name="Uchiyama I."/>
            <person name="Ito T."/>
            <person name="Fujiyama A."/>
            <person name="Inagaki F."/>
            <person name="Takami H."/>
        </authorList>
    </citation>
    <scope>NUCLEOTIDE SEQUENCE</scope>
    <source>
        <strain evidence="3">Expedition CK06-06</strain>
    </source>
</reference>
<dbReference type="InterPro" id="IPR000914">
    <property type="entry name" value="SBP_5_dom"/>
</dbReference>
<dbReference type="PANTHER" id="PTHR30290">
    <property type="entry name" value="PERIPLASMIC BINDING COMPONENT OF ABC TRANSPORTER"/>
    <property type="match status" value="1"/>
</dbReference>
<dbReference type="GO" id="GO:0015833">
    <property type="term" value="P:peptide transport"/>
    <property type="evidence" value="ECO:0007669"/>
    <property type="project" value="TreeGrafter"/>
</dbReference>
<dbReference type="EMBL" id="BARV01005150">
    <property type="protein sequence ID" value="GAI11730.1"/>
    <property type="molecule type" value="Genomic_DNA"/>
</dbReference>
<sequence>MKSKVFLGLILTLCIMMLFVTFSAGEAKMGGVLKVVLDADPPTLDPHASTTTLVFAVGYHMFEGLYSLDENLNPIPMLAADLPEISEDKLVYTIKLRPGLKFHNGQDVTAEDAVASVQRWGKMSSYGKSIFKNVESIEAKDALTIILKLTKPTGVTLVSLAMPNG</sequence>
<dbReference type="SUPFAM" id="SSF53850">
    <property type="entry name" value="Periplasmic binding protein-like II"/>
    <property type="match status" value="1"/>
</dbReference>
<evidence type="ECO:0000259" key="2">
    <source>
        <dbReference type="Pfam" id="PF00496"/>
    </source>
</evidence>
<dbReference type="Pfam" id="PF00496">
    <property type="entry name" value="SBP_bac_5"/>
    <property type="match status" value="1"/>
</dbReference>
<feature type="non-terminal residue" evidence="3">
    <location>
        <position position="165"/>
    </location>
</feature>
<evidence type="ECO:0000313" key="3">
    <source>
        <dbReference type="EMBL" id="GAI11730.1"/>
    </source>
</evidence>
<keyword evidence="1" id="KW-0732">Signal</keyword>
<gene>
    <name evidence="3" type="ORF">S06H3_10890</name>
</gene>
<accession>X1MAL1</accession>
<feature type="domain" description="Solute-binding protein family 5" evidence="2">
    <location>
        <begin position="74"/>
        <end position="163"/>
    </location>
</feature>
<organism evidence="3">
    <name type="scientific">marine sediment metagenome</name>
    <dbReference type="NCBI Taxonomy" id="412755"/>
    <lineage>
        <taxon>unclassified sequences</taxon>
        <taxon>metagenomes</taxon>
        <taxon>ecological metagenomes</taxon>
    </lineage>
</organism>
<dbReference type="PANTHER" id="PTHR30290:SF38">
    <property type="entry name" value="D,D-DIPEPTIDE-BINDING PERIPLASMIC PROTEIN DDPA-RELATED"/>
    <property type="match status" value="1"/>
</dbReference>
<dbReference type="Gene3D" id="3.40.190.10">
    <property type="entry name" value="Periplasmic binding protein-like II"/>
    <property type="match status" value="1"/>
</dbReference>
<comment type="caution">
    <text evidence="3">The sequence shown here is derived from an EMBL/GenBank/DDBJ whole genome shotgun (WGS) entry which is preliminary data.</text>
</comment>
<name>X1MAL1_9ZZZZ</name>
<dbReference type="GO" id="GO:1904680">
    <property type="term" value="F:peptide transmembrane transporter activity"/>
    <property type="evidence" value="ECO:0007669"/>
    <property type="project" value="TreeGrafter"/>
</dbReference>
<protein>
    <recommendedName>
        <fullName evidence="2">Solute-binding protein family 5 domain-containing protein</fullName>
    </recommendedName>
</protein>
<evidence type="ECO:0000256" key="1">
    <source>
        <dbReference type="ARBA" id="ARBA00022729"/>
    </source>
</evidence>
<proteinExistence type="predicted"/>
<dbReference type="InterPro" id="IPR039424">
    <property type="entry name" value="SBP_5"/>
</dbReference>